<evidence type="ECO:0000256" key="2">
    <source>
        <dbReference type="ARBA" id="ARBA00012652"/>
    </source>
</evidence>
<evidence type="ECO:0000256" key="3">
    <source>
        <dbReference type="ARBA" id="ARBA00022801"/>
    </source>
</evidence>
<evidence type="ECO:0000313" key="9">
    <source>
        <dbReference type="Proteomes" id="UP001165653"/>
    </source>
</evidence>
<sequence length="594" mass="66204">MSVEPMRLLCYLLLSVSLASAYERSPVVVATDSPERSDKVGEGHWFLDFGEAAFGTIEITSPETRGGKVTLHMGEMLSADGKLERKPGGTVRYQKHELALRPRTPVRPALTWSPPGWMKEGFLSLPKGCPEVMPFRYIEIEGAPASFSPDQVRRVSWSVPFDEDASAFESSSPELDAVWKLCKYSIKATSFMGLYVDGDRERKPYEADVLINQLSHYCVDAHYDTARLSHEYLLEKPTWPTEWRLQSVILAWHDFLWSGDDRSLRKHYATLKGRAMIERRTKDGLFLGWNDGEPKDIIDWPANERDGYDMKPPVKTVVTAFHYRALVLLEKIATHLGKTADAREFAALAEQTKNAVNDQLWDEARGCYRDGLDPKSGQTSNHASAHANFFPLALGLVPEDRVGRVTQHVKQRGMACSVYGAQFLLDALYDAGEAGHALSLLTSRSQRSWLNMSEKLGSTMTLEAWDPALKPNLDWNHAWGAAPANIIARQLMGIEPIEPGFKRFRVRPQTASLERAKIKLPTPKGAITLQTQGSEAASWRATLSVPAGTSAEFQVPFSGDFIAEGEGKPVELPAKNGRAILLLEAGNWVIKARR</sequence>
<evidence type="ECO:0000256" key="1">
    <source>
        <dbReference type="ARBA" id="ARBA00001445"/>
    </source>
</evidence>
<dbReference type="Gene3D" id="1.50.10.10">
    <property type="match status" value="1"/>
</dbReference>
<keyword evidence="9" id="KW-1185">Reference proteome</keyword>
<feature type="domain" description="Alpha-L-rhamnosidase concanavalin-like" evidence="5">
    <location>
        <begin position="39"/>
        <end position="87"/>
    </location>
</feature>
<comment type="catalytic activity">
    <reaction evidence="1">
        <text>Hydrolysis of terminal non-reducing alpha-L-rhamnose residues in alpha-L-rhamnosides.</text>
        <dbReference type="EC" id="3.2.1.40"/>
    </reaction>
</comment>
<evidence type="ECO:0000259" key="7">
    <source>
        <dbReference type="Pfam" id="PF17390"/>
    </source>
</evidence>
<dbReference type="EMBL" id="JAPDDR010000005">
    <property type="protein sequence ID" value="MCW1914009.1"/>
    <property type="molecule type" value="Genomic_DNA"/>
</dbReference>
<name>A0ABT3G3E7_9BACT</name>
<dbReference type="InterPro" id="IPR008928">
    <property type="entry name" value="6-hairpin_glycosidase_sf"/>
</dbReference>
<dbReference type="Proteomes" id="UP001165653">
    <property type="component" value="Unassembled WGS sequence"/>
</dbReference>
<dbReference type="PANTHER" id="PTHR33307:SF6">
    <property type="entry name" value="ALPHA-RHAMNOSIDASE (EUROFUNG)-RELATED"/>
    <property type="match status" value="1"/>
</dbReference>
<feature type="chain" id="PRO_5045170737" description="alpha-L-rhamnosidase" evidence="4">
    <location>
        <begin position="22"/>
        <end position="594"/>
    </location>
</feature>
<dbReference type="InterPro" id="IPR008902">
    <property type="entry name" value="Rhamnosid_concanavalin"/>
</dbReference>
<accession>A0ABT3G3E7</accession>
<evidence type="ECO:0000259" key="6">
    <source>
        <dbReference type="Pfam" id="PF17389"/>
    </source>
</evidence>
<dbReference type="Pfam" id="PF17389">
    <property type="entry name" value="Bac_rhamnosid6H"/>
    <property type="match status" value="1"/>
</dbReference>
<dbReference type="Pfam" id="PF17390">
    <property type="entry name" value="Bac_rhamnosid_C"/>
    <property type="match status" value="1"/>
</dbReference>
<evidence type="ECO:0000259" key="5">
    <source>
        <dbReference type="Pfam" id="PF05592"/>
    </source>
</evidence>
<protein>
    <recommendedName>
        <fullName evidence="2">alpha-L-rhamnosidase</fullName>
        <ecNumber evidence="2">3.2.1.40</ecNumber>
    </recommendedName>
</protein>
<dbReference type="InterPro" id="IPR012341">
    <property type="entry name" value="6hp_glycosidase-like_sf"/>
</dbReference>
<dbReference type="RefSeq" id="WP_264513514.1">
    <property type="nucleotide sequence ID" value="NZ_JAPDDR010000005.1"/>
</dbReference>
<feature type="domain" description="Alpha-L-rhamnosidase six-hairpin glycosidase" evidence="6">
    <location>
        <begin position="164"/>
        <end position="489"/>
    </location>
</feature>
<feature type="signal peptide" evidence="4">
    <location>
        <begin position="1"/>
        <end position="21"/>
    </location>
</feature>
<dbReference type="EC" id="3.2.1.40" evidence="2"/>
<keyword evidence="3 8" id="KW-0378">Hydrolase</keyword>
<dbReference type="PANTHER" id="PTHR33307">
    <property type="entry name" value="ALPHA-RHAMNOSIDASE (EUROFUNG)"/>
    <property type="match status" value="1"/>
</dbReference>
<gene>
    <name evidence="8" type="ORF">OJ996_10510</name>
</gene>
<keyword evidence="4" id="KW-0732">Signal</keyword>
<dbReference type="GO" id="GO:0016787">
    <property type="term" value="F:hydrolase activity"/>
    <property type="evidence" value="ECO:0007669"/>
    <property type="project" value="UniProtKB-KW"/>
</dbReference>
<dbReference type="SUPFAM" id="SSF48208">
    <property type="entry name" value="Six-hairpin glycosidases"/>
    <property type="match status" value="1"/>
</dbReference>
<dbReference type="Gene3D" id="2.60.420.10">
    <property type="entry name" value="Maltose phosphorylase, domain 3"/>
    <property type="match status" value="1"/>
</dbReference>
<evidence type="ECO:0000256" key="4">
    <source>
        <dbReference type="SAM" id="SignalP"/>
    </source>
</evidence>
<organism evidence="8 9">
    <name type="scientific">Luteolibacter rhizosphaerae</name>
    <dbReference type="NCBI Taxonomy" id="2989719"/>
    <lineage>
        <taxon>Bacteria</taxon>
        <taxon>Pseudomonadati</taxon>
        <taxon>Verrucomicrobiota</taxon>
        <taxon>Verrucomicrobiia</taxon>
        <taxon>Verrucomicrobiales</taxon>
        <taxon>Verrucomicrobiaceae</taxon>
        <taxon>Luteolibacter</taxon>
    </lineage>
</organism>
<feature type="domain" description="Alpha-L-rhamnosidase C-terminal" evidence="7">
    <location>
        <begin position="493"/>
        <end position="558"/>
    </location>
</feature>
<dbReference type="InterPro" id="IPR016007">
    <property type="entry name" value="Alpha_rhamnosid"/>
</dbReference>
<dbReference type="Pfam" id="PF05592">
    <property type="entry name" value="Bac_rhamnosid"/>
    <property type="match status" value="1"/>
</dbReference>
<dbReference type="Gene3D" id="2.60.120.260">
    <property type="entry name" value="Galactose-binding domain-like"/>
    <property type="match status" value="1"/>
</dbReference>
<evidence type="ECO:0000313" key="8">
    <source>
        <dbReference type="EMBL" id="MCW1914009.1"/>
    </source>
</evidence>
<dbReference type="InterPro" id="IPR035396">
    <property type="entry name" value="Bac_rhamnosid6H"/>
</dbReference>
<comment type="caution">
    <text evidence="8">The sequence shown here is derived from an EMBL/GenBank/DDBJ whole genome shotgun (WGS) entry which is preliminary data.</text>
</comment>
<proteinExistence type="predicted"/>
<reference evidence="8" key="1">
    <citation type="submission" date="2022-10" db="EMBL/GenBank/DDBJ databases">
        <title>Luteolibacter sp. GHJ8, whole genome shotgun sequencing project.</title>
        <authorList>
            <person name="Zhao G."/>
            <person name="Shen L."/>
        </authorList>
    </citation>
    <scope>NUCLEOTIDE SEQUENCE</scope>
    <source>
        <strain evidence="8">GHJ8</strain>
    </source>
</reference>
<dbReference type="InterPro" id="IPR035398">
    <property type="entry name" value="Bac_rhamnosid_C"/>
</dbReference>